<comment type="caution">
    <text evidence="2">The sequence shown here is derived from an EMBL/GenBank/DDBJ whole genome shotgun (WGS) entry which is preliminary data.</text>
</comment>
<proteinExistence type="predicted"/>
<organism evidence="2 3">
    <name type="scientific">Cyclobacterium plantarum</name>
    <dbReference type="NCBI Taxonomy" id="2716263"/>
    <lineage>
        <taxon>Bacteria</taxon>
        <taxon>Pseudomonadati</taxon>
        <taxon>Bacteroidota</taxon>
        <taxon>Cytophagia</taxon>
        <taxon>Cytophagales</taxon>
        <taxon>Cyclobacteriaceae</taxon>
        <taxon>Cyclobacterium</taxon>
    </lineage>
</organism>
<gene>
    <name evidence="2" type="ORF">G9Q97_19985</name>
</gene>
<feature type="transmembrane region" description="Helical" evidence="1">
    <location>
        <begin position="48"/>
        <end position="68"/>
    </location>
</feature>
<reference evidence="2 3" key="1">
    <citation type="submission" date="2020-03" db="EMBL/GenBank/DDBJ databases">
        <title>Cyclobacterium plantarum sp. nov., a marine bacterium isolated from a coastal-marine wetland.</title>
        <authorList>
            <person name="Sanchez-Porro C."/>
            <person name="Ventosa A."/>
            <person name="Amoozegar M."/>
        </authorList>
    </citation>
    <scope>NUCLEOTIDE SEQUENCE [LARGE SCALE GENOMIC DNA]</scope>
    <source>
        <strain evidence="2 3">GBPx2</strain>
    </source>
</reference>
<dbReference type="PANTHER" id="PTHR31876:SF26">
    <property type="entry name" value="PROTEIN LIKE COV 2"/>
    <property type="match status" value="1"/>
</dbReference>
<sequence>MSDFTSKRILGYFLRGLLFVVPFFLTAYIIILTVRFLDNIIPVNIPGLGILVMLVFITLVGYLTSIFITKSIFEQLEKLVFRIPLVNILYTSIKDLMSAFVGDKKKFNTPIVVKLSENMSRLGFMTQDDLSVLDLEDLVAVYFPHSYNFSGNLYLVPRSNIKRLKNVNSTEIMKFIVSGGVSHLNYYHPEARIKKPSGKPDPSSDIH</sequence>
<evidence type="ECO:0000313" key="2">
    <source>
        <dbReference type="EMBL" id="NHE59094.1"/>
    </source>
</evidence>
<keyword evidence="1" id="KW-0472">Membrane</keyword>
<keyword evidence="1" id="KW-0812">Transmembrane</keyword>
<dbReference type="RefSeq" id="WP_166150135.1">
    <property type="nucleotide sequence ID" value="NZ_JAANYN010000010.1"/>
</dbReference>
<dbReference type="Pfam" id="PF04367">
    <property type="entry name" value="DUF502"/>
    <property type="match status" value="1"/>
</dbReference>
<dbReference type="PANTHER" id="PTHR31876">
    <property type="entry name" value="COV-LIKE PROTEIN 1"/>
    <property type="match status" value="1"/>
</dbReference>
<name>A0ABX0HBM9_9BACT</name>
<keyword evidence="3" id="KW-1185">Reference proteome</keyword>
<protein>
    <submittedName>
        <fullName evidence="2">DUF502 domain-containing protein</fullName>
    </submittedName>
</protein>
<dbReference type="Proteomes" id="UP000649799">
    <property type="component" value="Unassembled WGS sequence"/>
</dbReference>
<keyword evidence="1" id="KW-1133">Transmembrane helix</keyword>
<dbReference type="EMBL" id="JAANYN010000010">
    <property type="protein sequence ID" value="NHE59094.1"/>
    <property type="molecule type" value="Genomic_DNA"/>
</dbReference>
<evidence type="ECO:0000313" key="3">
    <source>
        <dbReference type="Proteomes" id="UP000649799"/>
    </source>
</evidence>
<evidence type="ECO:0000256" key="1">
    <source>
        <dbReference type="SAM" id="Phobius"/>
    </source>
</evidence>
<accession>A0ABX0HBM9</accession>
<dbReference type="InterPro" id="IPR007462">
    <property type="entry name" value="COV1-like"/>
</dbReference>
<feature type="transmembrane region" description="Helical" evidence="1">
    <location>
        <begin position="12"/>
        <end position="36"/>
    </location>
</feature>